<dbReference type="Pfam" id="PF08281">
    <property type="entry name" value="Sigma70_r4_2"/>
    <property type="match status" value="1"/>
</dbReference>
<evidence type="ECO:0000259" key="5">
    <source>
        <dbReference type="Pfam" id="PF08281"/>
    </source>
</evidence>
<dbReference type="SUPFAM" id="SSF88659">
    <property type="entry name" value="Sigma3 and sigma4 domains of RNA polymerase sigma factors"/>
    <property type="match status" value="1"/>
</dbReference>
<dbReference type="NCBIfam" id="TIGR02937">
    <property type="entry name" value="sigma70-ECF"/>
    <property type="match status" value="1"/>
</dbReference>
<gene>
    <name evidence="6" type="ORF">FHS57_000247</name>
</gene>
<dbReference type="Gene3D" id="1.10.10.10">
    <property type="entry name" value="Winged helix-like DNA-binding domain superfamily/Winged helix DNA-binding domain"/>
    <property type="match status" value="1"/>
</dbReference>
<evidence type="ECO:0000313" key="7">
    <source>
        <dbReference type="Proteomes" id="UP000541352"/>
    </source>
</evidence>
<dbReference type="PANTHER" id="PTHR43133:SF46">
    <property type="entry name" value="RNA POLYMERASE SIGMA-70 FACTOR ECF SUBFAMILY"/>
    <property type="match status" value="1"/>
</dbReference>
<proteinExistence type="inferred from homology"/>
<evidence type="ECO:0000256" key="1">
    <source>
        <dbReference type="ARBA" id="ARBA00010641"/>
    </source>
</evidence>
<keyword evidence="2" id="KW-0805">Transcription regulation</keyword>
<dbReference type="InterPro" id="IPR039425">
    <property type="entry name" value="RNA_pol_sigma-70-like"/>
</dbReference>
<evidence type="ECO:0000256" key="4">
    <source>
        <dbReference type="ARBA" id="ARBA00023163"/>
    </source>
</evidence>
<protein>
    <submittedName>
        <fullName evidence="6">RNA polymerase sigma factor (Sigma-70 family)</fullName>
    </submittedName>
</protein>
<organism evidence="6 7">
    <name type="scientific">Runella defluvii</name>
    <dbReference type="NCBI Taxonomy" id="370973"/>
    <lineage>
        <taxon>Bacteria</taxon>
        <taxon>Pseudomonadati</taxon>
        <taxon>Bacteroidota</taxon>
        <taxon>Cytophagia</taxon>
        <taxon>Cytophagales</taxon>
        <taxon>Spirosomataceae</taxon>
        <taxon>Runella</taxon>
    </lineage>
</organism>
<dbReference type="InterPro" id="IPR013324">
    <property type="entry name" value="RNA_pol_sigma_r3/r4-like"/>
</dbReference>
<dbReference type="InterPro" id="IPR013325">
    <property type="entry name" value="RNA_pol_sigma_r2"/>
</dbReference>
<dbReference type="PANTHER" id="PTHR43133">
    <property type="entry name" value="RNA POLYMERASE ECF-TYPE SIGMA FACTO"/>
    <property type="match status" value="1"/>
</dbReference>
<keyword evidence="7" id="KW-1185">Reference proteome</keyword>
<dbReference type="InterPro" id="IPR014284">
    <property type="entry name" value="RNA_pol_sigma-70_dom"/>
</dbReference>
<evidence type="ECO:0000313" key="6">
    <source>
        <dbReference type="EMBL" id="MBB3836265.1"/>
    </source>
</evidence>
<accession>A0A7W6EN75</accession>
<name>A0A7W6EN75_9BACT</name>
<dbReference type="InterPro" id="IPR036388">
    <property type="entry name" value="WH-like_DNA-bd_sf"/>
</dbReference>
<keyword evidence="3" id="KW-0731">Sigma factor</keyword>
<dbReference type="CDD" id="cd06171">
    <property type="entry name" value="Sigma70_r4"/>
    <property type="match status" value="1"/>
</dbReference>
<dbReference type="AlphaFoldDB" id="A0A7W6EN75"/>
<comment type="similarity">
    <text evidence="1">Belongs to the sigma-70 factor family. ECF subfamily.</text>
</comment>
<dbReference type="Gene3D" id="1.10.1740.10">
    <property type="match status" value="1"/>
</dbReference>
<dbReference type="GO" id="GO:0016987">
    <property type="term" value="F:sigma factor activity"/>
    <property type="evidence" value="ECO:0007669"/>
    <property type="project" value="UniProtKB-KW"/>
</dbReference>
<dbReference type="SUPFAM" id="SSF88946">
    <property type="entry name" value="Sigma2 domain of RNA polymerase sigma factors"/>
    <property type="match status" value="1"/>
</dbReference>
<dbReference type="Proteomes" id="UP000541352">
    <property type="component" value="Unassembled WGS sequence"/>
</dbReference>
<evidence type="ECO:0000256" key="3">
    <source>
        <dbReference type="ARBA" id="ARBA00023082"/>
    </source>
</evidence>
<keyword evidence="4" id="KW-0804">Transcription</keyword>
<dbReference type="RefSeq" id="WP_183971038.1">
    <property type="nucleotide sequence ID" value="NZ_JACIBY010000001.1"/>
</dbReference>
<dbReference type="GO" id="GO:0006352">
    <property type="term" value="P:DNA-templated transcription initiation"/>
    <property type="evidence" value="ECO:0007669"/>
    <property type="project" value="InterPro"/>
</dbReference>
<comment type="caution">
    <text evidence="6">The sequence shown here is derived from an EMBL/GenBank/DDBJ whole genome shotgun (WGS) entry which is preliminary data.</text>
</comment>
<dbReference type="EMBL" id="JACIBY010000001">
    <property type="protein sequence ID" value="MBB3836265.1"/>
    <property type="molecule type" value="Genomic_DNA"/>
</dbReference>
<sequence>MNSDQKETHLTSWNRLRAGDNYALGELYDGYIQILYKFGRRLCNDEELLTDAIHDVFEDIWKYRASLSEVEANNIQFYLCKSLKTKLLKYLNRQSRHTQLSEFEEINEDYIEPVDTWFVNQETESLQKHQLEKHIAQLPKRQQEALLLRFYDNLSYDEIAEMMSLTRHSVYNLIYKALGQLRDSWIFVAVFGLLKFFYKFF</sequence>
<dbReference type="GO" id="GO:0003677">
    <property type="term" value="F:DNA binding"/>
    <property type="evidence" value="ECO:0007669"/>
    <property type="project" value="InterPro"/>
</dbReference>
<feature type="domain" description="RNA polymerase sigma factor 70 region 4 type 2" evidence="5">
    <location>
        <begin position="130"/>
        <end position="181"/>
    </location>
</feature>
<reference evidence="6 7" key="1">
    <citation type="submission" date="2020-08" db="EMBL/GenBank/DDBJ databases">
        <title>Genomic Encyclopedia of Type Strains, Phase IV (KMG-IV): sequencing the most valuable type-strain genomes for metagenomic binning, comparative biology and taxonomic classification.</title>
        <authorList>
            <person name="Goeker M."/>
        </authorList>
    </citation>
    <scope>NUCLEOTIDE SEQUENCE [LARGE SCALE GENOMIC DNA]</scope>
    <source>
        <strain evidence="6 7">DSM 17976</strain>
    </source>
</reference>
<evidence type="ECO:0000256" key="2">
    <source>
        <dbReference type="ARBA" id="ARBA00023015"/>
    </source>
</evidence>
<dbReference type="InterPro" id="IPR013249">
    <property type="entry name" value="RNA_pol_sigma70_r4_t2"/>
</dbReference>